<feature type="transmembrane region" description="Helical" evidence="6">
    <location>
        <begin position="96"/>
        <end position="115"/>
    </location>
</feature>
<evidence type="ECO:0000313" key="8">
    <source>
        <dbReference type="EMBL" id="MFC3127505.1"/>
    </source>
</evidence>
<evidence type="ECO:0000256" key="2">
    <source>
        <dbReference type="ARBA" id="ARBA00022448"/>
    </source>
</evidence>
<feature type="transmembrane region" description="Helical" evidence="6">
    <location>
        <begin position="402"/>
        <end position="426"/>
    </location>
</feature>
<sequence length="486" mass="50163">MSSTALNILSNGVTAKRSRVLVILFALCLILATAALLLWSPGEAALSREAMLTLLVFTGTLLGWTVLRLPETPVALAGALALILGGAVEEDALADALGHDITWLLIAAFVIGGVLRRTGLTERLAFALLARCGSVGGVFLACTGIILATAYVIPSTSARAAVLLPVFLGLSETIDQPRVTRALGLLFPSVILFSACASLLGAGAHLVAVDYIDALDAGPEPSFATWAALGLPFALGCSALACLVIRLLFLSGPEWSSPLSRRPAAEARRDKATTRRDRVVLVVLCVTVAFWCTSSWHGIGAATIALVAALLLASPGTSGVSFQEALKGIEWGLVVFLAASMVIGEALLDSGAAEWLVEGTCSVLSATSPSPAFIALAVAILSALAHLLVVSRTARAGVLIPALALPLGSFAEPAALILIVTMGSGFCQTLLVSAKPVTLFGAGDAPPFAQTDLLRLSLWLLPGFVLLLTGCALVLWPWLGVPLVRG</sequence>
<dbReference type="InterPro" id="IPR004680">
    <property type="entry name" value="Cit_transptr-like_dom"/>
</dbReference>
<evidence type="ECO:0000256" key="5">
    <source>
        <dbReference type="ARBA" id="ARBA00023136"/>
    </source>
</evidence>
<feature type="transmembrane region" description="Helical" evidence="6">
    <location>
        <begin position="456"/>
        <end position="479"/>
    </location>
</feature>
<feature type="transmembrane region" description="Helical" evidence="6">
    <location>
        <begin position="278"/>
        <end position="296"/>
    </location>
</feature>
<comment type="subcellular location">
    <subcellularLocation>
        <location evidence="1">Membrane</location>
        <topology evidence="1">Multi-pass membrane protein</topology>
    </subcellularLocation>
</comment>
<dbReference type="PANTHER" id="PTHR10283:SF82">
    <property type="entry name" value="SOLUTE CARRIER FAMILY 13 MEMBER 2"/>
    <property type="match status" value="1"/>
</dbReference>
<evidence type="ECO:0000256" key="3">
    <source>
        <dbReference type="ARBA" id="ARBA00022692"/>
    </source>
</evidence>
<evidence type="ECO:0000259" key="7">
    <source>
        <dbReference type="Pfam" id="PF03600"/>
    </source>
</evidence>
<keyword evidence="5 6" id="KW-0472">Membrane</keyword>
<dbReference type="Pfam" id="PF03600">
    <property type="entry name" value="CitMHS"/>
    <property type="match status" value="1"/>
</dbReference>
<keyword evidence="9" id="KW-1185">Reference proteome</keyword>
<feature type="transmembrane region" description="Helical" evidence="6">
    <location>
        <begin position="372"/>
        <end position="390"/>
    </location>
</feature>
<keyword evidence="2" id="KW-0813">Transport</keyword>
<feature type="transmembrane region" description="Helical" evidence="6">
    <location>
        <begin position="302"/>
        <end position="322"/>
    </location>
</feature>
<feature type="transmembrane region" description="Helical" evidence="6">
    <location>
        <begin position="182"/>
        <end position="206"/>
    </location>
</feature>
<name>A0ABV7G7R0_9PROT</name>
<dbReference type="Proteomes" id="UP001595593">
    <property type="component" value="Unassembled WGS sequence"/>
</dbReference>
<proteinExistence type="predicted"/>
<feature type="transmembrane region" description="Helical" evidence="6">
    <location>
        <begin position="329"/>
        <end position="348"/>
    </location>
</feature>
<feature type="transmembrane region" description="Helical" evidence="6">
    <location>
        <begin position="20"/>
        <end position="38"/>
    </location>
</feature>
<keyword evidence="3 6" id="KW-0812">Transmembrane</keyword>
<evidence type="ECO:0000256" key="1">
    <source>
        <dbReference type="ARBA" id="ARBA00004141"/>
    </source>
</evidence>
<reference evidence="9" key="1">
    <citation type="journal article" date="2019" name="Int. J. Syst. Evol. Microbiol.">
        <title>The Global Catalogue of Microorganisms (GCM) 10K type strain sequencing project: providing services to taxonomists for standard genome sequencing and annotation.</title>
        <authorList>
            <consortium name="The Broad Institute Genomics Platform"/>
            <consortium name="The Broad Institute Genome Sequencing Center for Infectious Disease"/>
            <person name="Wu L."/>
            <person name="Ma J."/>
        </authorList>
    </citation>
    <scope>NUCLEOTIDE SEQUENCE [LARGE SCALE GENOMIC DNA]</scope>
    <source>
        <strain evidence="9">KCTC 52094</strain>
    </source>
</reference>
<dbReference type="EMBL" id="JBHRTN010000028">
    <property type="protein sequence ID" value="MFC3127505.1"/>
    <property type="molecule type" value="Genomic_DNA"/>
</dbReference>
<feature type="domain" description="Citrate transporter-like" evidence="7">
    <location>
        <begin position="66"/>
        <end position="421"/>
    </location>
</feature>
<comment type="caution">
    <text evidence="8">The sequence shown here is derived from an EMBL/GenBank/DDBJ whole genome shotgun (WGS) entry which is preliminary data.</text>
</comment>
<keyword evidence="4 6" id="KW-1133">Transmembrane helix</keyword>
<evidence type="ECO:0000313" key="9">
    <source>
        <dbReference type="Proteomes" id="UP001595593"/>
    </source>
</evidence>
<evidence type="ECO:0000256" key="4">
    <source>
        <dbReference type="ARBA" id="ARBA00022989"/>
    </source>
</evidence>
<feature type="transmembrane region" description="Helical" evidence="6">
    <location>
        <begin position="226"/>
        <end position="249"/>
    </location>
</feature>
<protein>
    <submittedName>
        <fullName evidence="8">SLC13 family permease</fullName>
    </submittedName>
</protein>
<dbReference type="PANTHER" id="PTHR10283">
    <property type="entry name" value="SOLUTE CARRIER FAMILY 13 MEMBER"/>
    <property type="match status" value="1"/>
</dbReference>
<feature type="transmembrane region" description="Helical" evidence="6">
    <location>
        <begin position="74"/>
        <end position="90"/>
    </location>
</feature>
<gene>
    <name evidence="8" type="ORF">ACFOD4_20775</name>
</gene>
<organism evidence="8 9">
    <name type="scientific">Teichococcus globiformis</name>
    <dbReference type="NCBI Taxonomy" id="2307229"/>
    <lineage>
        <taxon>Bacteria</taxon>
        <taxon>Pseudomonadati</taxon>
        <taxon>Pseudomonadota</taxon>
        <taxon>Alphaproteobacteria</taxon>
        <taxon>Acetobacterales</taxon>
        <taxon>Roseomonadaceae</taxon>
        <taxon>Roseomonas</taxon>
    </lineage>
</organism>
<dbReference type="RefSeq" id="WP_379599571.1">
    <property type="nucleotide sequence ID" value="NZ_JBHRTN010000028.1"/>
</dbReference>
<evidence type="ECO:0000256" key="6">
    <source>
        <dbReference type="SAM" id="Phobius"/>
    </source>
</evidence>
<accession>A0ABV7G7R0</accession>
<feature type="transmembrane region" description="Helical" evidence="6">
    <location>
        <begin position="124"/>
        <end position="146"/>
    </location>
</feature>